<gene>
    <name evidence="1" type="ORF">G3A56_15990</name>
</gene>
<dbReference type="KEGG" id="roy:G3A56_15990"/>
<evidence type="ECO:0000313" key="2">
    <source>
        <dbReference type="Proteomes" id="UP000464865"/>
    </source>
</evidence>
<sequence length="141" mass="16273">MNEPKSIDDWLKLCRQHELTANAMVDSKEAASQAFFHAGLAVECALKAYIWQVERFNRWPDKTDRPELYGHNLRVLKDKAGIKIKTTDANAPCWHVVLQWNRNQGYDPKPMPRRVAKSMVESAFGDDGVVTWLRQSLKNDF</sequence>
<name>A0A7L5BKA4_9HYPH</name>
<dbReference type="RefSeq" id="WP_164056542.1">
    <property type="nucleotide sequence ID" value="NZ_CP048632.1"/>
</dbReference>
<proteinExistence type="predicted"/>
<evidence type="ECO:0000313" key="1">
    <source>
        <dbReference type="EMBL" id="QIB39317.1"/>
    </source>
</evidence>
<dbReference type="AlphaFoldDB" id="A0A7L5BKA4"/>
<accession>A0A7L5BKA4</accession>
<evidence type="ECO:0008006" key="3">
    <source>
        <dbReference type="Google" id="ProtNLM"/>
    </source>
</evidence>
<protein>
    <recommendedName>
        <fullName evidence="3">HEPN domain-containing protein</fullName>
    </recommendedName>
</protein>
<organism evidence="1 2">
    <name type="scientific">Rhizobium oryzihabitans</name>
    <dbReference type="NCBI Taxonomy" id="2267833"/>
    <lineage>
        <taxon>Bacteria</taxon>
        <taxon>Pseudomonadati</taxon>
        <taxon>Pseudomonadota</taxon>
        <taxon>Alphaproteobacteria</taxon>
        <taxon>Hyphomicrobiales</taxon>
        <taxon>Rhizobiaceae</taxon>
        <taxon>Rhizobium/Agrobacterium group</taxon>
        <taxon>Rhizobium</taxon>
    </lineage>
</organism>
<dbReference type="EMBL" id="CP048632">
    <property type="protein sequence ID" value="QIB39317.1"/>
    <property type="molecule type" value="Genomic_DNA"/>
</dbReference>
<keyword evidence="2" id="KW-1185">Reference proteome</keyword>
<reference evidence="1 2" key="1">
    <citation type="submission" date="2020-02" db="EMBL/GenBank/DDBJ databases">
        <title>Plant-Promoting Endophytic Bacterium Rhizobium oryzihabitans sp. nov., Isolated from the Root of Rice.</title>
        <authorList>
            <person name="zhao J."/>
            <person name="Zhang G."/>
        </authorList>
    </citation>
    <scope>NUCLEOTIDE SEQUENCE [LARGE SCALE GENOMIC DNA]</scope>
    <source>
        <strain evidence="1 2">M15</strain>
    </source>
</reference>
<dbReference type="Proteomes" id="UP000464865">
    <property type="component" value="Chromosome M15-11"/>
</dbReference>